<dbReference type="OrthoDB" id="2445047at2759"/>
<reference evidence="1" key="1">
    <citation type="submission" date="2021-06" db="EMBL/GenBank/DDBJ databases">
        <authorList>
            <person name="Kallberg Y."/>
            <person name="Tangrot J."/>
            <person name="Rosling A."/>
        </authorList>
    </citation>
    <scope>NUCLEOTIDE SEQUENCE</scope>
    <source>
        <strain evidence="1">MT106</strain>
    </source>
</reference>
<evidence type="ECO:0000313" key="2">
    <source>
        <dbReference type="Proteomes" id="UP000789831"/>
    </source>
</evidence>
<gene>
    <name evidence="1" type="ORF">AGERDE_LOCUS3276</name>
</gene>
<protein>
    <submittedName>
        <fullName evidence="1">3837_t:CDS:1</fullName>
    </submittedName>
</protein>
<dbReference type="AlphaFoldDB" id="A0A9N8WET0"/>
<comment type="caution">
    <text evidence="1">The sequence shown here is derived from an EMBL/GenBank/DDBJ whole genome shotgun (WGS) entry which is preliminary data.</text>
</comment>
<dbReference type="EMBL" id="CAJVPL010000311">
    <property type="protein sequence ID" value="CAG8481825.1"/>
    <property type="molecule type" value="Genomic_DNA"/>
</dbReference>
<proteinExistence type="predicted"/>
<accession>A0A9N8WET0</accession>
<evidence type="ECO:0000313" key="1">
    <source>
        <dbReference type="EMBL" id="CAG8481825.1"/>
    </source>
</evidence>
<name>A0A9N8WET0_9GLOM</name>
<keyword evidence="2" id="KW-1185">Reference proteome</keyword>
<dbReference type="Proteomes" id="UP000789831">
    <property type="component" value="Unassembled WGS sequence"/>
</dbReference>
<sequence length="181" mass="20532">MSVIMGTSGCDKLAFVWNFYAESMAYTLLLNHSVLALRTWKNAAIWTRTGIAEKTAEELAEQAIWSCITARLVLLHYLLNEAKQYNTVMAPKKILKDHGFNMMEDIKAQIRNEYLPIIYDEAQIHTTFLANTFLFHNIKIMPFFSMVVSLRMQFANVIVHVSGSGLSLLRARANSIIEGKG</sequence>
<organism evidence="1 2">
    <name type="scientific">Ambispora gerdemannii</name>
    <dbReference type="NCBI Taxonomy" id="144530"/>
    <lineage>
        <taxon>Eukaryota</taxon>
        <taxon>Fungi</taxon>
        <taxon>Fungi incertae sedis</taxon>
        <taxon>Mucoromycota</taxon>
        <taxon>Glomeromycotina</taxon>
        <taxon>Glomeromycetes</taxon>
        <taxon>Archaeosporales</taxon>
        <taxon>Ambisporaceae</taxon>
        <taxon>Ambispora</taxon>
    </lineage>
</organism>